<evidence type="ECO:0000256" key="1">
    <source>
        <dbReference type="ARBA" id="ARBA00022741"/>
    </source>
</evidence>
<dbReference type="Pfam" id="PF02626">
    <property type="entry name" value="CT_A_B"/>
    <property type="match status" value="1"/>
</dbReference>
<proteinExistence type="predicted"/>
<dbReference type="Gene3D" id="2.40.100.10">
    <property type="entry name" value="Cyclophilin-like"/>
    <property type="match status" value="1"/>
</dbReference>
<sequence>MKAITVVDPGPLATLQDLGRPGFAHLGVPGSGGADLSSLTLANRLVGNDESAAVIEATLGRLHIRARGDLLVAVTGARAVVRIDGSPVGGDAANRLRDGSELTVDTPTWGCRNYLAVRGGIDVDPVLGSRSTDTLSGLGPDPLIADVELPVGHAADAWPPVFSAPVADGEPGVVTLEVADGPRRGHVREPRDLMRGVWEVDVDSNRVGVRLDRPVDADDPLVLHRSDVGDLASEGMPHGAVQIPPSGRPVIFLADHPVTGGYPVVAVLTSDAIDRAAQLVAGRQVRFRTR</sequence>
<keyword evidence="1" id="KW-0547">Nucleotide-binding</keyword>
<gene>
    <name evidence="5" type="primary">kipA_1</name>
    <name evidence="5" type="ORF">D7316_01955</name>
</gene>
<dbReference type="OrthoDB" id="9768696at2"/>
<name>A0A3G8JLN5_9ACTN</name>
<keyword evidence="2" id="KW-0378">Hydrolase</keyword>
<dbReference type="Proteomes" id="UP000271469">
    <property type="component" value="Chromosome"/>
</dbReference>
<dbReference type="KEGG" id="gom:D7316_01955"/>
<dbReference type="AlphaFoldDB" id="A0A3G8JLN5"/>
<dbReference type="SMART" id="SM00797">
    <property type="entry name" value="AHS2"/>
    <property type="match status" value="1"/>
</dbReference>
<dbReference type="PANTHER" id="PTHR43309">
    <property type="entry name" value="5-OXOPROLINASE SUBUNIT C"/>
    <property type="match status" value="1"/>
</dbReference>
<evidence type="ECO:0000313" key="6">
    <source>
        <dbReference type="Proteomes" id="UP000271469"/>
    </source>
</evidence>
<protein>
    <submittedName>
        <fullName evidence="5">KipI antagonist</fullName>
    </submittedName>
</protein>
<reference evidence="5 6" key="1">
    <citation type="submission" date="2018-11" db="EMBL/GenBank/DDBJ databases">
        <title>Gordonia insulae sp. nov., isolated from an island soil.</title>
        <authorList>
            <person name="Kim Y.S."/>
            <person name="Kim S.B."/>
        </authorList>
    </citation>
    <scope>NUCLEOTIDE SEQUENCE [LARGE SCALE GENOMIC DNA]</scope>
    <source>
        <strain evidence="5 6">MMS17-SY073</strain>
    </source>
</reference>
<dbReference type="InterPro" id="IPR052708">
    <property type="entry name" value="PxpC"/>
</dbReference>
<dbReference type="InterPro" id="IPR029000">
    <property type="entry name" value="Cyclophilin-like_dom_sf"/>
</dbReference>
<evidence type="ECO:0000259" key="4">
    <source>
        <dbReference type="SMART" id="SM00797"/>
    </source>
</evidence>
<dbReference type="PANTHER" id="PTHR43309:SF3">
    <property type="entry name" value="5-OXOPROLINASE SUBUNIT C"/>
    <property type="match status" value="1"/>
</dbReference>
<dbReference type="EMBL" id="CP033972">
    <property type="protein sequence ID" value="AZG45359.1"/>
    <property type="molecule type" value="Genomic_DNA"/>
</dbReference>
<keyword evidence="6" id="KW-1185">Reference proteome</keyword>
<organism evidence="5 6">
    <name type="scientific">Gordonia insulae</name>
    <dbReference type="NCBI Taxonomy" id="2420509"/>
    <lineage>
        <taxon>Bacteria</taxon>
        <taxon>Bacillati</taxon>
        <taxon>Actinomycetota</taxon>
        <taxon>Actinomycetes</taxon>
        <taxon>Mycobacteriales</taxon>
        <taxon>Gordoniaceae</taxon>
        <taxon>Gordonia</taxon>
    </lineage>
</organism>
<dbReference type="InterPro" id="IPR003778">
    <property type="entry name" value="CT_A_B"/>
</dbReference>
<dbReference type="RefSeq" id="WP_124708085.1">
    <property type="nucleotide sequence ID" value="NZ_CP033972.1"/>
</dbReference>
<evidence type="ECO:0000256" key="3">
    <source>
        <dbReference type="ARBA" id="ARBA00022840"/>
    </source>
</evidence>
<evidence type="ECO:0000256" key="2">
    <source>
        <dbReference type="ARBA" id="ARBA00022801"/>
    </source>
</evidence>
<dbReference type="GO" id="GO:0016787">
    <property type="term" value="F:hydrolase activity"/>
    <property type="evidence" value="ECO:0007669"/>
    <property type="project" value="UniProtKB-KW"/>
</dbReference>
<dbReference type="GO" id="GO:0005524">
    <property type="term" value="F:ATP binding"/>
    <property type="evidence" value="ECO:0007669"/>
    <property type="project" value="UniProtKB-KW"/>
</dbReference>
<evidence type="ECO:0000313" key="5">
    <source>
        <dbReference type="EMBL" id="AZG45359.1"/>
    </source>
</evidence>
<feature type="domain" description="Carboxyltransferase" evidence="4">
    <location>
        <begin position="25"/>
        <end position="289"/>
    </location>
</feature>
<accession>A0A3G8JLN5</accession>
<keyword evidence="3" id="KW-0067">ATP-binding</keyword>
<dbReference type="NCBIfam" id="TIGR00724">
    <property type="entry name" value="urea_amlyse_rel"/>
    <property type="match status" value="1"/>
</dbReference>
<dbReference type="SUPFAM" id="SSF50891">
    <property type="entry name" value="Cyclophilin-like"/>
    <property type="match status" value="1"/>
</dbReference>